<feature type="domain" description="Glycoside hydrolase family 44 catalytic" evidence="2">
    <location>
        <begin position="253"/>
        <end position="471"/>
    </location>
</feature>
<evidence type="ECO:0000256" key="1">
    <source>
        <dbReference type="SAM" id="SignalP"/>
    </source>
</evidence>
<keyword evidence="1" id="KW-0732">Signal</keyword>
<protein>
    <recommendedName>
        <fullName evidence="2">Glycoside hydrolase family 44 catalytic domain-containing protein</fullName>
    </recommendedName>
</protein>
<dbReference type="Pfam" id="PF12891">
    <property type="entry name" value="Glyco_hydro_44"/>
    <property type="match status" value="1"/>
</dbReference>
<evidence type="ECO:0000259" key="2">
    <source>
        <dbReference type="Pfam" id="PF12891"/>
    </source>
</evidence>
<dbReference type="Gene3D" id="3.20.20.80">
    <property type="entry name" value="Glycosidases"/>
    <property type="match status" value="1"/>
</dbReference>
<keyword evidence="4" id="KW-1185">Reference proteome</keyword>
<organism evidence="3 4">
    <name type="scientific">Paramarasmius palmivorus</name>
    <dbReference type="NCBI Taxonomy" id="297713"/>
    <lineage>
        <taxon>Eukaryota</taxon>
        <taxon>Fungi</taxon>
        <taxon>Dikarya</taxon>
        <taxon>Basidiomycota</taxon>
        <taxon>Agaricomycotina</taxon>
        <taxon>Agaricomycetes</taxon>
        <taxon>Agaricomycetidae</taxon>
        <taxon>Agaricales</taxon>
        <taxon>Marasmiineae</taxon>
        <taxon>Marasmiaceae</taxon>
        <taxon>Paramarasmius</taxon>
    </lineage>
</organism>
<feature type="chain" id="PRO_5043440906" description="Glycoside hydrolase family 44 catalytic domain-containing protein" evidence="1">
    <location>
        <begin position="21"/>
        <end position="713"/>
    </location>
</feature>
<comment type="caution">
    <text evidence="3">The sequence shown here is derived from an EMBL/GenBank/DDBJ whole genome shotgun (WGS) entry which is preliminary data.</text>
</comment>
<dbReference type="InterPro" id="IPR024745">
    <property type="entry name" value="GH44_cat"/>
</dbReference>
<name>A0AAW0D2P2_9AGAR</name>
<feature type="signal peptide" evidence="1">
    <location>
        <begin position="1"/>
        <end position="20"/>
    </location>
</feature>
<dbReference type="Proteomes" id="UP001383192">
    <property type="component" value="Unassembled WGS sequence"/>
</dbReference>
<proteinExistence type="predicted"/>
<evidence type="ECO:0000313" key="3">
    <source>
        <dbReference type="EMBL" id="KAK7045829.1"/>
    </source>
</evidence>
<evidence type="ECO:0000313" key="4">
    <source>
        <dbReference type="Proteomes" id="UP001383192"/>
    </source>
</evidence>
<gene>
    <name evidence="3" type="ORF">VNI00_007240</name>
</gene>
<dbReference type="SUPFAM" id="SSF51445">
    <property type="entry name" value="(Trans)glycosidases"/>
    <property type="match status" value="1"/>
</dbReference>
<reference evidence="3 4" key="1">
    <citation type="submission" date="2024-01" db="EMBL/GenBank/DDBJ databases">
        <title>A draft genome for a cacao thread blight-causing isolate of Paramarasmius palmivorus.</title>
        <authorList>
            <person name="Baruah I.K."/>
            <person name="Bukari Y."/>
            <person name="Amoako-Attah I."/>
            <person name="Meinhardt L.W."/>
            <person name="Bailey B.A."/>
            <person name="Cohen S.P."/>
        </authorList>
    </citation>
    <scope>NUCLEOTIDE SEQUENCE [LARGE SCALE GENOMIC DNA]</scope>
    <source>
        <strain evidence="3 4">GH-12</strain>
    </source>
</reference>
<dbReference type="Gene3D" id="2.60.120.430">
    <property type="entry name" value="Galactose-binding lectin"/>
    <property type="match status" value="1"/>
</dbReference>
<dbReference type="AlphaFoldDB" id="A0AAW0D2P2"/>
<sequence length="713" mass="78568">MFRKLRLASLIFAAIHLVRADDLTVYQDGGLAAGWENWSWSSTIDFAATDIFEGTSSISVASEAWAALSLKLEGTFPQYAGLRFDIAGVQPDVQIYFTSTDTDSNSPTIPLSVISKEVNADGFTSLLIDFSALPGTGAPLGEGNWDRISFQAGANGASYHLDNVVLVESIIVEPKFLSAEPFANNIVAVTTVGDVDLNSISIKLNGKSVKQLINDDIYGVNFPPNANYIKHLGVTLSRWGGNAVTAYNPFGDFTNAGNDWFFENRMAENGNADEWVGWVHGAGSSSLLAVPALDWVSKDATSYSYPKSVYPEQQRFDPYNSDAGNGFFPNGSFVPPTDPTRAYTPWNTTLAKKWLSGLKNKPTLVAIDNEIEIASETHRDMHPEPIDYDEELRRVIDFGTAAKEAIPGVKVAAPSTCSWWFYWTSRVGWDDNAAHYNIDFLPWFLQEMAKHDKSTGKRLLDYLDIHYYFQADTSANDAAAKALRLRATRSLWDKSYVDESWIGTDPQNHQWDPTSVQLIPRMKTLIAQNYPGTKLSISEWSSTNDQDITGGLVTADALGIFGKYGVDAATYWVTPDEMGPVGLAYWLYRGYGSYFGSSSAQVNLATPNPDILGVYAGTENGKLSLYPRSYDLANVPFGSYFMRHFGGAAGVAKWQTTIALKANNYLVVPHIQQCSFFSNNGERIPPIVHVHVLFKHVGSLIRTLYIIIISGDC</sequence>
<dbReference type="EMBL" id="JAYKXP010000023">
    <property type="protein sequence ID" value="KAK7045829.1"/>
    <property type="molecule type" value="Genomic_DNA"/>
</dbReference>
<dbReference type="InterPro" id="IPR017853">
    <property type="entry name" value="GH"/>
</dbReference>
<accession>A0AAW0D2P2</accession>